<dbReference type="EC" id="6.3.5.4" evidence="2"/>
<name>A0A3M0CGN0_9PROT</name>
<gene>
    <name evidence="5" type="ORF">BXY39_1757</name>
</gene>
<evidence type="ECO:0000256" key="2">
    <source>
        <dbReference type="ARBA" id="ARBA00012737"/>
    </source>
</evidence>
<comment type="catalytic activity">
    <reaction evidence="3">
        <text>L-aspartate + L-glutamine + ATP + H2O = L-asparagine + L-glutamate + AMP + diphosphate + H(+)</text>
        <dbReference type="Rhea" id="RHEA:12228"/>
        <dbReference type="ChEBI" id="CHEBI:15377"/>
        <dbReference type="ChEBI" id="CHEBI:15378"/>
        <dbReference type="ChEBI" id="CHEBI:29985"/>
        <dbReference type="ChEBI" id="CHEBI:29991"/>
        <dbReference type="ChEBI" id="CHEBI:30616"/>
        <dbReference type="ChEBI" id="CHEBI:33019"/>
        <dbReference type="ChEBI" id="CHEBI:58048"/>
        <dbReference type="ChEBI" id="CHEBI:58359"/>
        <dbReference type="ChEBI" id="CHEBI:456215"/>
        <dbReference type="EC" id="6.3.5.4"/>
    </reaction>
</comment>
<dbReference type="GO" id="GO:0004066">
    <property type="term" value="F:asparagine synthase (glutamine-hydrolyzing) activity"/>
    <property type="evidence" value="ECO:0007669"/>
    <property type="project" value="UniProtKB-EC"/>
</dbReference>
<dbReference type="SUPFAM" id="SSF52402">
    <property type="entry name" value="Adenine nucleotide alpha hydrolases-like"/>
    <property type="match status" value="1"/>
</dbReference>
<dbReference type="PANTHER" id="PTHR43284">
    <property type="entry name" value="ASPARAGINE SYNTHETASE (GLUTAMINE-HYDROLYZING)"/>
    <property type="match status" value="1"/>
</dbReference>
<evidence type="ECO:0000313" key="6">
    <source>
        <dbReference type="Proteomes" id="UP000271227"/>
    </source>
</evidence>
<dbReference type="Gene3D" id="3.60.20.10">
    <property type="entry name" value="Glutamine Phosphoribosylpyrophosphate, subunit 1, domain 1"/>
    <property type="match status" value="1"/>
</dbReference>
<dbReference type="PANTHER" id="PTHR43284:SF1">
    <property type="entry name" value="ASPARAGINE SYNTHETASE"/>
    <property type="match status" value="1"/>
</dbReference>
<dbReference type="EMBL" id="REFR01000011">
    <property type="protein sequence ID" value="RMB07670.1"/>
    <property type="molecule type" value="Genomic_DNA"/>
</dbReference>
<dbReference type="Gene3D" id="3.40.50.620">
    <property type="entry name" value="HUPs"/>
    <property type="match status" value="1"/>
</dbReference>
<evidence type="ECO:0000259" key="4">
    <source>
        <dbReference type="Pfam" id="PF00733"/>
    </source>
</evidence>
<evidence type="ECO:0000256" key="1">
    <source>
        <dbReference type="ARBA" id="ARBA00005187"/>
    </source>
</evidence>
<dbReference type="SUPFAM" id="SSF56235">
    <property type="entry name" value="N-terminal nucleophile aminohydrolases (Ntn hydrolases)"/>
    <property type="match status" value="1"/>
</dbReference>
<dbReference type="GO" id="GO:0006529">
    <property type="term" value="P:asparagine biosynthetic process"/>
    <property type="evidence" value="ECO:0007669"/>
    <property type="project" value="InterPro"/>
</dbReference>
<feature type="domain" description="Asparagine synthetase" evidence="4">
    <location>
        <begin position="489"/>
        <end position="598"/>
    </location>
</feature>
<protein>
    <recommendedName>
        <fullName evidence="2">asparagine synthase (glutamine-hydrolyzing)</fullName>
        <ecNumber evidence="2">6.3.5.4</ecNumber>
    </recommendedName>
</protein>
<dbReference type="InterPro" id="IPR029055">
    <property type="entry name" value="Ntn_hydrolases_N"/>
</dbReference>
<evidence type="ECO:0000313" key="5">
    <source>
        <dbReference type="EMBL" id="RMB07670.1"/>
    </source>
</evidence>
<comment type="caution">
    <text evidence="5">The sequence shown here is derived from an EMBL/GenBank/DDBJ whole genome shotgun (WGS) entry which is preliminary data.</text>
</comment>
<reference evidence="5 6" key="1">
    <citation type="submission" date="2018-10" db="EMBL/GenBank/DDBJ databases">
        <title>Genomic Encyclopedia of Archaeal and Bacterial Type Strains, Phase II (KMG-II): from individual species to whole genera.</title>
        <authorList>
            <person name="Goeker M."/>
        </authorList>
    </citation>
    <scope>NUCLEOTIDE SEQUENCE [LARGE SCALE GENOMIC DNA]</scope>
    <source>
        <strain evidence="5 6">DSM 25217</strain>
    </source>
</reference>
<dbReference type="Pfam" id="PF00733">
    <property type="entry name" value="Asn_synthase"/>
    <property type="match status" value="2"/>
</dbReference>
<feature type="domain" description="Asparagine synthetase" evidence="4">
    <location>
        <begin position="258"/>
        <end position="367"/>
    </location>
</feature>
<dbReference type="OrthoDB" id="7053173at2"/>
<dbReference type="AlphaFoldDB" id="A0A3M0CGN0"/>
<sequence>MYRYIALSWDHTIPAAASAAGMIAARINAGPLTWDTAFDSPGLLVLHTDPKEGCMQAYPIIGKDGRQRGVVTGKLFDRPTADDQPMAPNAHLDMAQSQRILDSRGQALVDHHWGRYVAFVHDEQQNERWVVRDPIGQFSCHYIPHQGVDIFFSDMETIANFEFLDLSLDWENIGLYLKYLFLIRSSTCYKKVTQLMPGERLSIMGDKRIIEQLWDPATISQTNMIEDVEEAARLLRTMTMNCVAAWAGNYERILHRIGGLDSSIVLACLTQMDNPPDITCFTYYTTGALDGDERIYVRMATEHMGVSLFEQERSISKINMARFKNVYHSPIPENYFHAVELSDFECDLAKKTRAQASFTGIGGDQVYMAPVQNHGPSDHIKTKGININTFKYIIESAQIQNISIWKSLKNTLFDFFSEKKFDAHINNKLTNSPLISQNIAEPIKNIEHWFDSDNQKIPNGKKHHLYFCSLSLDYRGLFLPPHHVTPVDPIMSQPLLELCFRIPTWLLAKNGMQRGLARYAFAEHLPREIICRESKSSAVSYYKNLISKERVFLRNYLMEGFLSKNKLINHELIDKYLSDDKAISEVPIISALINIESWTQSNSKLQHSI</sequence>
<dbReference type="InParanoid" id="A0A3M0CGN0"/>
<evidence type="ECO:0000256" key="3">
    <source>
        <dbReference type="ARBA" id="ARBA00048741"/>
    </source>
</evidence>
<comment type="pathway">
    <text evidence="1">Amino-acid biosynthesis; L-asparagine biosynthesis; L-asparagine from L-aspartate (L-Gln route): step 1/1.</text>
</comment>
<accession>A0A3M0CGN0</accession>
<organism evidence="5 6">
    <name type="scientific">Eilatimonas milleporae</name>
    <dbReference type="NCBI Taxonomy" id="911205"/>
    <lineage>
        <taxon>Bacteria</taxon>
        <taxon>Pseudomonadati</taxon>
        <taxon>Pseudomonadota</taxon>
        <taxon>Alphaproteobacteria</taxon>
        <taxon>Kordiimonadales</taxon>
        <taxon>Kordiimonadaceae</taxon>
        <taxon>Eilatimonas</taxon>
    </lineage>
</organism>
<proteinExistence type="predicted"/>
<dbReference type="InterPro" id="IPR051786">
    <property type="entry name" value="ASN_synthetase/amidase"/>
</dbReference>
<dbReference type="InterPro" id="IPR001962">
    <property type="entry name" value="Asn_synthase"/>
</dbReference>
<dbReference type="RefSeq" id="WP_121938470.1">
    <property type="nucleotide sequence ID" value="NZ_REFR01000011.1"/>
</dbReference>
<dbReference type="Proteomes" id="UP000271227">
    <property type="component" value="Unassembled WGS sequence"/>
</dbReference>
<keyword evidence="6" id="KW-1185">Reference proteome</keyword>
<dbReference type="InterPro" id="IPR014729">
    <property type="entry name" value="Rossmann-like_a/b/a_fold"/>
</dbReference>